<dbReference type="PROSITE" id="PS50928">
    <property type="entry name" value="ABC_TM1"/>
    <property type="match status" value="1"/>
</dbReference>
<feature type="transmembrane region" description="Helical" evidence="7">
    <location>
        <begin position="108"/>
        <end position="127"/>
    </location>
</feature>
<keyword evidence="4 7" id="KW-0812">Transmembrane</keyword>
<feature type="transmembrane region" description="Helical" evidence="7">
    <location>
        <begin position="243"/>
        <end position="261"/>
    </location>
</feature>
<gene>
    <name evidence="9" type="ORF">DWX41_00290</name>
</gene>
<dbReference type="GO" id="GO:0005886">
    <property type="term" value="C:plasma membrane"/>
    <property type="evidence" value="ECO:0007669"/>
    <property type="project" value="UniProtKB-SubCell"/>
</dbReference>
<evidence type="ECO:0000313" key="10">
    <source>
        <dbReference type="Proteomes" id="UP000261111"/>
    </source>
</evidence>
<protein>
    <submittedName>
        <fullName evidence="9">Carbohydrate ABC transporter permease</fullName>
    </submittedName>
</protein>
<comment type="caution">
    <text evidence="9">The sequence shown here is derived from an EMBL/GenBank/DDBJ whole genome shotgun (WGS) entry which is preliminary data.</text>
</comment>
<dbReference type="GeneID" id="93336330"/>
<keyword evidence="3" id="KW-1003">Cell membrane</keyword>
<dbReference type="InterPro" id="IPR035906">
    <property type="entry name" value="MetI-like_sf"/>
</dbReference>
<evidence type="ECO:0000256" key="1">
    <source>
        <dbReference type="ARBA" id="ARBA00004651"/>
    </source>
</evidence>
<sequence>MSKKSKRIKGLLSLLTILAGVIFLAPLYIVIVNAFKTPMETAKSILSLPSGLHLENFSKAVEVTNFFVTLKNSTIVTLLSVILIVISSSMAGYMICRKSGKRFYKAMDLLLMSGMMVSFQMIMIPVYRMLKGLDLMNTYTGAIILMVGTSVSYATFLYVGFTKTIPIELEEAAQIDGCGKIRTFWFIVFPLMKPITATVAALHMLWMWNEFNIGLIVLQKKEMRTIPMQQFYFFGQHVSNMNAAFAAACLSLIPVVVFFFLTQKSIAGGMTAGAIKG</sequence>
<dbReference type="CDD" id="cd06261">
    <property type="entry name" value="TM_PBP2"/>
    <property type="match status" value="1"/>
</dbReference>
<evidence type="ECO:0000256" key="7">
    <source>
        <dbReference type="RuleBase" id="RU363032"/>
    </source>
</evidence>
<feature type="transmembrane region" description="Helical" evidence="7">
    <location>
        <begin position="75"/>
        <end position="96"/>
    </location>
</feature>
<dbReference type="PANTHER" id="PTHR43744">
    <property type="entry name" value="ABC TRANSPORTER PERMEASE PROTEIN MG189-RELATED-RELATED"/>
    <property type="match status" value="1"/>
</dbReference>
<reference evidence="9 10" key="1">
    <citation type="submission" date="2018-08" db="EMBL/GenBank/DDBJ databases">
        <title>A genome reference for cultivated species of the human gut microbiota.</title>
        <authorList>
            <person name="Zou Y."/>
            <person name="Xue W."/>
            <person name="Luo G."/>
        </authorList>
    </citation>
    <scope>NUCLEOTIDE SEQUENCE [LARGE SCALE GENOMIC DNA]</scope>
    <source>
        <strain evidence="9 10">AF19-21</strain>
    </source>
</reference>
<dbReference type="RefSeq" id="WP_025653814.1">
    <property type="nucleotide sequence ID" value="NZ_QVIA01000001.1"/>
</dbReference>
<evidence type="ECO:0000256" key="2">
    <source>
        <dbReference type="ARBA" id="ARBA00022448"/>
    </source>
</evidence>
<comment type="subcellular location">
    <subcellularLocation>
        <location evidence="1 7">Cell membrane</location>
        <topology evidence="1 7">Multi-pass membrane protein</topology>
    </subcellularLocation>
</comment>
<dbReference type="Gene3D" id="1.10.3720.10">
    <property type="entry name" value="MetI-like"/>
    <property type="match status" value="1"/>
</dbReference>
<organism evidence="9 10">
    <name type="scientific">Hungatella hathewayi</name>
    <dbReference type="NCBI Taxonomy" id="154046"/>
    <lineage>
        <taxon>Bacteria</taxon>
        <taxon>Bacillati</taxon>
        <taxon>Bacillota</taxon>
        <taxon>Clostridia</taxon>
        <taxon>Lachnospirales</taxon>
        <taxon>Lachnospiraceae</taxon>
        <taxon>Hungatella</taxon>
    </lineage>
</organism>
<dbReference type="Proteomes" id="UP000261111">
    <property type="component" value="Unassembled WGS sequence"/>
</dbReference>
<evidence type="ECO:0000256" key="6">
    <source>
        <dbReference type="ARBA" id="ARBA00023136"/>
    </source>
</evidence>
<evidence type="ECO:0000256" key="4">
    <source>
        <dbReference type="ARBA" id="ARBA00022692"/>
    </source>
</evidence>
<name>A0A3E2X1T8_9FIRM</name>
<evidence type="ECO:0000313" key="9">
    <source>
        <dbReference type="EMBL" id="RGC35470.1"/>
    </source>
</evidence>
<dbReference type="PANTHER" id="PTHR43744:SF8">
    <property type="entry name" value="SN-GLYCEROL-3-PHOSPHATE TRANSPORT SYSTEM PERMEASE PROTEIN UGPE"/>
    <property type="match status" value="1"/>
</dbReference>
<keyword evidence="6 7" id="KW-0472">Membrane</keyword>
<dbReference type="EMBL" id="QVIA01000001">
    <property type="protein sequence ID" value="RGC35470.1"/>
    <property type="molecule type" value="Genomic_DNA"/>
</dbReference>
<dbReference type="Pfam" id="PF00528">
    <property type="entry name" value="BPD_transp_1"/>
    <property type="match status" value="1"/>
</dbReference>
<accession>A0A3E2X1T8</accession>
<dbReference type="SUPFAM" id="SSF161098">
    <property type="entry name" value="MetI-like"/>
    <property type="match status" value="1"/>
</dbReference>
<dbReference type="GO" id="GO:0055085">
    <property type="term" value="P:transmembrane transport"/>
    <property type="evidence" value="ECO:0007669"/>
    <property type="project" value="InterPro"/>
</dbReference>
<proteinExistence type="inferred from homology"/>
<feature type="transmembrane region" description="Helical" evidence="7">
    <location>
        <begin position="12"/>
        <end position="31"/>
    </location>
</feature>
<feature type="transmembrane region" description="Helical" evidence="7">
    <location>
        <begin position="139"/>
        <end position="162"/>
    </location>
</feature>
<evidence type="ECO:0000256" key="3">
    <source>
        <dbReference type="ARBA" id="ARBA00022475"/>
    </source>
</evidence>
<keyword evidence="2 7" id="KW-0813">Transport</keyword>
<comment type="similarity">
    <text evidence="7">Belongs to the binding-protein-dependent transport system permease family.</text>
</comment>
<evidence type="ECO:0000259" key="8">
    <source>
        <dbReference type="PROSITE" id="PS50928"/>
    </source>
</evidence>
<dbReference type="AlphaFoldDB" id="A0A3E2X1T8"/>
<evidence type="ECO:0000256" key="5">
    <source>
        <dbReference type="ARBA" id="ARBA00022989"/>
    </source>
</evidence>
<feature type="domain" description="ABC transmembrane type-1" evidence="8">
    <location>
        <begin position="70"/>
        <end position="262"/>
    </location>
</feature>
<keyword evidence="5 7" id="KW-1133">Transmembrane helix</keyword>
<dbReference type="InterPro" id="IPR000515">
    <property type="entry name" value="MetI-like"/>
</dbReference>
<feature type="transmembrane region" description="Helical" evidence="7">
    <location>
        <begin position="183"/>
        <end position="208"/>
    </location>
</feature>